<dbReference type="InterPro" id="IPR003694">
    <property type="entry name" value="NAD_synthase"/>
</dbReference>
<organism evidence="10 11">
    <name type="scientific">Gordonia alkaliphila</name>
    <dbReference type="NCBI Taxonomy" id="1053547"/>
    <lineage>
        <taxon>Bacteria</taxon>
        <taxon>Bacillati</taxon>
        <taxon>Actinomycetota</taxon>
        <taxon>Actinomycetes</taxon>
        <taxon>Mycobacteriales</taxon>
        <taxon>Gordoniaceae</taxon>
        <taxon>Gordonia</taxon>
    </lineage>
</organism>
<comment type="caution">
    <text evidence="10">The sequence shown here is derived from an EMBL/GenBank/DDBJ whole genome shotgun (WGS) entry which is preliminary data.</text>
</comment>
<dbReference type="Gene3D" id="3.40.50.620">
    <property type="entry name" value="HUPs"/>
    <property type="match status" value="1"/>
</dbReference>
<dbReference type="NCBIfam" id="TIGR00552">
    <property type="entry name" value="nadE"/>
    <property type="match status" value="1"/>
</dbReference>
<dbReference type="PANTHER" id="PTHR23090:SF9">
    <property type="entry name" value="GLUTAMINE-DEPENDENT NAD(+) SYNTHETASE"/>
    <property type="match status" value="1"/>
</dbReference>
<keyword evidence="5 6" id="KW-0520">NAD</keyword>
<keyword evidence="11" id="KW-1185">Reference proteome</keyword>
<comment type="pathway">
    <text evidence="1">Cofactor biosynthesis; NAD(+) biosynthesis.</text>
</comment>
<evidence type="ECO:0000259" key="8">
    <source>
        <dbReference type="Pfam" id="PF00563"/>
    </source>
</evidence>
<keyword evidence="2 6" id="KW-0436">Ligase</keyword>
<dbReference type="EMBL" id="BAABIE010000012">
    <property type="protein sequence ID" value="GAA4753668.1"/>
    <property type="molecule type" value="Genomic_DNA"/>
</dbReference>
<gene>
    <name evidence="10" type="primary">nadE</name>
    <name evidence="10" type="ORF">GCM10023217_26420</name>
</gene>
<evidence type="ECO:0000256" key="5">
    <source>
        <dbReference type="ARBA" id="ARBA00023027"/>
    </source>
</evidence>
<dbReference type="Pfam" id="PF00563">
    <property type="entry name" value="EAL"/>
    <property type="match status" value="1"/>
</dbReference>
<reference evidence="11" key="1">
    <citation type="journal article" date="2019" name="Int. J. Syst. Evol. Microbiol.">
        <title>The Global Catalogue of Microorganisms (GCM) 10K type strain sequencing project: providing services to taxonomists for standard genome sequencing and annotation.</title>
        <authorList>
            <consortium name="The Broad Institute Genomics Platform"/>
            <consortium name="The Broad Institute Genome Sequencing Center for Infectious Disease"/>
            <person name="Wu L."/>
            <person name="Ma J."/>
        </authorList>
    </citation>
    <scope>NUCLEOTIDE SEQUENCE [LARGE SCALE GENOMIC DNA]</scope>
    <source>
        <strain evidence="11">JCM 18077</strain>
    </source>
</reference>
<feature type="domain" description="EAL" evidence="8">
    <location>
        <begin position="87"/>
        <end position="134"/>
    </location>
</feature>
<feature type="domain" description="NAD/GMP synthase" evidence="9">
    <location>
        <begin position="251"/>
        <end position="392"/>
    </location>
</feature>
<dbReference type="InterPro" id="IPR001633">
    <property type="entry name" value="EAL_dom"/>
</dbReference>
<name>A0ABP8ZDA9_9ACTN</name>
<evidence type="ECO:0000313" key="10">
    <source>
        <dbReference type="EMBL" id="GAA4753668.1"/>
    </source>
</evidence>
<evidence type="ECO:0000313" key="11">
    <source>
        <dbReference type="Proteomes" id="UP001500822"/>
    </source>
</evidence>
<evidence type="ECO:0000256" key="3">
    <source>
        <dbReference type="ARBA" id="ARBA00022741"/>
    </source>
</evidence>
<evidence type="ECO:0000256" key="4">
    <source>
        <dbReference type="ARBA" id="ARBA00022840"/>
    </source>
</evidence>
<dbReference type="Pfam" id="PF02540">
    <property type="entry name" value="NAD_synthase"/>
    <property type="match status" value="1"/>
</dbReference>
<evidence type="ECO:0000259" key="9">
    <source>
        <dbReference type="Pfam" id="PF02540"/>
    </source>
</evidence>
<dbReference type="Gene3D" id="3.20.20.450">
    <property type="entry name" value="EAL domain"/>
    <property type="match status" value="1"/>
</dbReference>
<dbReference type="SUPFAM" id="SSF52402">
    <property type="entry name" value="Adenine nucleotide alpha hydrolases-like"/>
    <property type="match status" value="1"/>
</dbReference>
<dbReference type="CDD" id="cd00553">
    <property type="entry name" value="NAD_synthase"/>
    <property type="match status" value="1"/>
</dbReference>
<dbReference type="RefSeq" id="WP_345313855.1">
    <property type="nucleotide sequence ID" value="NZ_BAABIE010000012.1"/>
</dbReference>
<dbReference type="EC" id="6.3.1.5" evidence="7"/>
<dbReference type="InterPro" id="IPR035919">
    <property type="entry name" value="EAL_sf"/>
</dbReference>
<dbReference type="NCBIfam" id="NF002048">
    <property type="entry name" value="PRK00876.1"/>
    <property type="match status" value="1"/>
</dbReference>
<evidence type="ECO:0000256" key="6">
    <source>
        <dbReference type="RuleBase" id="RU003811"/>
    </source>
</evidence>
<comment type="similarity">
    <text evidence="6">Belongs to the NAD synthetase family.</text>
</comment>
<sequence length="416" mass="46611">MVADEPGVFLVDVAGVECYLDPALGIADAWTVREVDRDATQQTLIDCADGALAEAIQRSRRIAIHGNARMSEIRRDYQLAVALARGSAADVIPVYQPIMRIADQQITGFEALMRWRRDNETLLGPAEFMDGIDSSVTAALCLYALGPDRVFGLHMPEKESSTDTIDYSRLISDSLGIDSALEELSPILEAAGCYRRRDDAIRLVVPDYGPGYKSKIILPSVVDSDSFRLYSVVIEDPDGVQSTHRLTTEAYLGTVAATNFKQRVRKMLEYYHADRLNYVTTGTPNRLEYDQGFFVKLGDGSADVKPIAHLYKGHVYQLAEYLGVPKEIRERPSTTDTYSIPQSQEEFYFSLPHQRMDLCLYGLNNDVPIEQVAAATDLDEDQVRRVYRDIDQKRKTTEYLRLVPDLPVAVDEVSAH</sequence>
<accession>A0ABP8ZDA9</accession>
<comment type="catalytic activity">
    <reaction evidence="7">
        <text>deamido-NAD(+) + NH4(+) + ATP = AMP + diphosphate + NAD(+) + H(+)</text>
        <dbReference type="Rhea" id="RHEA:21188"/>
        <dbReference type="ChEBI" id="CHEBI:15378"/>
        <dbReference type="ChEBI" id="CHEBI:28938"/>
        <dbReference type="ChEBI" id="CHEBI:30616"/>
        <dbReference type="ChEBI" id="CHEBI:33019"/>
        <dbReference type="ChEBI" id="CHEBI:57540"/>
        <dbReference type="ChEBI" id="CHEBI:58437"/>
        <dbReference type="ChEBI" id="CHEBI:456215"/>
        <dbReference type="EC" id="6.3.1.5"/>
    </reaction>
</comment>
<keyword evidence="3 6" id="KW-0547">Nucleotide-binding</keyword>
<keyword evidence="4 6" id="KW-0067">ATP-binding</keyword>
<evidence type="ECO:0000256" key="7">
    <source>
        <dbReference type="RuleBase" id="RU003812"/>
    </source>
</evidence>
<proteinExistence type="inferred from homology"/>
<dbReference type="Proteomes" id="UP001500822">
    <property type="component" value="Unassembled WGS sequence"/>
</dbReference>
<dbReference type="InterPro" id="IPR022310">
    <property type="entry name" value="NAD/GMP_synthase"/>
</dbReference>
<dbReference type="SUPFAM" id="SSF141868">
    <property type="entry name" value="EAL domain-like"/>
    <property type="match status" value="1"/>
</dbReference>
<protein>
    <recommendedName>
        <fullName evidence="7">NH(3)-dependent NAD(+) synthetase</fullName>
        <ecNumber evidence="7">6.3.1.5</ecNumber>
    </recommendedName>
</protein>
<dbReference type="InterPro" id="IPR014729">
    <property type="entry name" value="Rossmann-like_a/b/a_fold"/>
</dbReference>
<evidence type="ECO:0000256" key="1">
    <source>
        <dbReference type="ARBA" id="ARBA00004790"/>
    </source>
</evidence>
<dbReference type="PANTHER" id="PTHR23090">
    <property type="entry name" value="NH 3 /GLUTAMINE-DEPENDENT NAD + SYNTHETASE"/>
    <property type="match status" value="1"/>
</dbReference>
<evidence type="ECO:0000256" key="2">
    <source>
        <dbReference type="ARBA" id="ARBA00022598"/>
    </source>
</evidence>